<dbReference type="InterPro" id="IPR020889">
    <property type="entry name" value="LipoPS_assembly_LptD"/>
</dbReference>
<protein>
    <recommendedName>
        <fullName evidence="1">LPS-assembly protein LptD</fullName>
    </recommendedName>
</protein>
<dbReference type="InterPro" id="IPR007543">
    <property type="entry name" value="LptD_C"/>
</dbReference>
<keyword evidence="4" id="KW-1185">Reference proteome</keyword>
<comment type="similarity">
    <text evidence="1">Belongs to the LptD family.</text>
</comment>
<dbReference type="HAMAP" id="MF_01411">
    <property type="entry name" value="LPS_assembly_LptD"/>
    <property type="match status" value="1"/>
</dbReference>
<feature type="domain" description="LptD C-terminal" evidence="2">
    <location>
        <begin position="279"/>
        <end position="640"/>
    </location>
</feature>
<dbReference type="PANTHER" id="PTHR30189:SF1">
    <property type="entry name" value="LPS-ASSEMBLY PROTEIN LPTD"/>
    <property type="match status" value="1"/>
</dbReference>
<dbReference type="GO" id="GO:0015920">
    <property type="term" value="P:lipopolysaccharide transport"/>
    <property type="evidence" value="ECO:0007669"/>
    <property type="project" value="InterPro"/>
</dbReference>
<dbReference type="GO" id="GO:0043165">
    <property type="term" value="P:Gram-negative-bacterium-type cell outer membrane assembly"/>
    <property type="evidence" value="ECO:0007669"/>
    <property type="project" value="UniProtKB-UniRule"/>
</dbReference>
<reference evidence="3 4" key="1">
    <citation type="submission" date="2020-02" db="EMBL/GenBank/DDBJ databases">
        <title>Genome sequence of Roseobacter ponti.</title>
        <authorList>
            <person name="Hollensteiner J."/>
            <person name="Schneider D."/>
            <person name="Poehlein A."/>
            <person name="Daniel R."/>
        </authorList>
    </citation>
    <scope>NUCLEOTIDE SEQUENCE [LARGE SCALE GENOMIC DNA]</scope>
    <source>
        <strain evidence="3 4">DSM 106830</strain>
    </source>
</reference>
<dbReference type="GO" id="GO:0009279">
    <property type="term" value="C:cell outer membrane"/>
    <property type="evidence" value="ECO:0007669"/>
    <property type="project" value="UniProtKB-SubCell"/>
</dbReference>
<keyword evidence="1" id="KW-0472">Membrane</keyword>
<gene>
    <name evidence="1" type="primary">lptD</name>
    <name evidence="3" type="ORF">G3256_07455</name>
</gene>
<dbReference type="PROSITE" id="PS51257">
    <property type="entry name" value="PROKAR_LIPOPROTEIN"/>
    <property type="match status" value="1"/>
</dbReference>
<dbReference type="PANTHER" id="PTHR30189">
    <property type="entry name" value="LPS-ASSEMBLY PROTEIN"/>
    <property type="match status" value="1"/>
</dbReference>
<dbReference type="EMBL" id="CP048788">
    <property type="protein sequence ID" value="QJF51004.1"/>
    <property type="molecule type" value="Genomic_DNA"/>
</dbReference>
<evidence type="ECO:0000313" key="4">
    <source>
        <dbReference type="Proteomes" id="UP000503308"/>
    </source>
</evidence>
<accession>A0A858SQH3</accession>
<comment type="caution">
    <text evidence="1">Lacks conserved residue(s) required for the propagation of feature annotation.</text>
</comment>
<proteinExistence type="inferred from homology"/>
<sequence length="715" mass="79917" precursor="true">MRRMADMLSRLAALLFFVALSCPAAAQQTATDKPPTVLIADELLIREDRVLVARGNVEAFQGTTRITASEIRYDQSAGSLEIRGPIAITDGGRTTILASAASLDENLRTGLLSSARLVMNQQLQLAAVRMQRVTPRYDQLYKTTVTSCRICEDGKPPLWQIRAKRVIHDREERQIYFDQAQFRIRNIPVAYFPRLRLPDPTVERTTGFLIPSLRTTSELATGIKIPYFIAIDPHRDITVTPYVSARTRTLELRYRQAFVNGRIDFETAVSRDDERPGETRGYLFGLGNFELRDDFRLTFDLELTSDDAYLENYGYSGKDRLDSALTISRARRDEFISAGLINYKSLRDGDVNAELPTVVADLYYETRYFPQGFGGELRFTANAHSHFRYSDEDIIGRDVSRVNVDTDWLRGWTLPGGLRADATVGLSADLFNITQDSTTPQNQTQLSPRTALALRYPLAKTSQDGVSHLLEPVAQIGWTGGDRLDIPNEESTRVEFDGGNLLSLSRFPRADRRERGTVGAWGINWSRYNPQGWDSSMTLGQVVRAKADDSFTVSSGLTGTSSDLLLAGQFKTPGGWDITARTLFNDAFDFTKAEFRGEYSTGRGRIGGTYIWLDEDEEIGSVGNVSEILLDGFYRVDRHWTTRANWRYDFSANGAVTAGAGVSYNNECVSVDFSVDRRFTTSTSLEPSTTLGLNIGLNGFSARKGTETYTRTCKS</sequence>
<keyword evidence="1" id="KW-0998">Cell outer membrane</keyword>
<feature type="chain" id="PRO_5033191836" description="LPS-assembly protein LptD" evidence="1">
    <location>
        <begin position="27"/>
        <end position="715"/>
    </location>
</feature>
<evidence type="ECO:0000256" key="1">
    <source>
        <dbReference type="HAMAP-Rule" id="MF_01411"/>
    </source>
</evidence>
<organism evidence="3 4">
    <name type="scientific">Roseobacter ponti</name>
    <dbReference type="NCBI Taxonomy" id="1891787"/>
    <lineage>
        <taxon>Bacteria</taxon>
        <taxon>Pseudomonadati</taxon>
        <taxon>Pseudomonadota</taxon>
        <taxon>Alphaproteobacteria</taxon>
        <taxon>Rhodobacterales</taxon>
        <taxon>Roseobacteraceae</taxon>
        <taxon>Roseobacter</taxon>
    </lineage>
</organism>
<evidence type="ECO:0000259" key="2">
    <source>
        <dbReference type="Pfam" id="PF04453"/>
    </source>
</evidence>
<evidence type="ECO:0000313" key="3">
    <source>
        <dbReference type="EMBL" id="QJF51004.1"/>
    </source>
</evidence>
<dbReference type="KEGG" id="rpon:G3256_07455"/>
<dbReference type="Pfam" id="PF04453">
    <property type="entry name" value="LptD"/>
    <property type="match status" value="1"/>
</dbReference>
<comment type="function">
    <text evidence="1">Involved in the assembly of lipopolysaccharide (LPS) at the surface of the outer membrane.</text>
</comment>
<dbReference type="GO" id="GO:1990351">
    <property type="term" value="C:transporter complex"/>
    <property type="evidence" value="ECO:0007669"/>
    <property type="project" value="TreeGrafter"/>
</dbReference>
<dbReference type="AlphaFoldDB" id="A0A858SQH3"/>
<name>A0A858SQH3_9RHOB</name>
<dbReference type="InterPro" id="IPR050218">
    <property type="entry name" value="LptD"/>
</dbReference>
<keyword evidence="1" id="KW-0732">Signal</keyword>
<dbReference type="Proteomes" id="UP000503308">
    <property type="component" value="Chromosome"/>
</dbReference>
<comment type="subunit">
    <text evidence="1">Component of the lipopolysaccharide transport and assembly complex.</text>
</comment>
<comment type="subcellular location">
    <subcellularLocation>
        <location evidence="1">Cell outer membrane</location>
    </subcellularLocation>
</comment>
<feature type="signal peptide" evidence="1">
    <location>
        <begin position="1"/>
        <end position="26"/>
    </location>
</feature>